<evidence type="ECO:0000313" key="4">
    <source>
        <dbReference type="EMBL" id="ACZ86592.1"/>
    </source>
</evidence>
<dbReference type="GO" id="GO:0031177">
    <property type="term" value="F:phosphopantetheine binding"/>
    <property type="evidence" value="ECO:0007669"/>
    <property type="project" value="InterPro"/>
</dbReference>
<feature type="domain" description="Carrier" evidence="3">
    <location>
        <begin position="17"/>
        <end position="92"/>
    </location>
</feature>
<protein>
    <submittedName>
        <fullName evidence="4">Non-ribosomal peptide synthetase/polyketide synthase</fullName>
    </submittedName>
</protein>
<dbReference type="STRING" id="479432.Sros_3663"/>
<evidence type="ECO:0000256" key="2">
    <source>
        <dbReference type="ARBA" id="ARBA00022553"/>
    </source>
</evidence>
<dbReference type="Pfam" id="PF00550">
    <property type="entry name" value="PP-binding"/>
    <property type="match status" value="1"/>
</dbReference>
<dbReference type="PANTHER" id="PTHR45527:SF1">
    <property type="entry name" value="FATTY ACID SYNTHASE"/>
    <property type="match status" value="1"/>
</dbReference>
<dbReference type="GO" id="GO:0044550">
    <property type="term" value="P:secondary metabolite biosynthetic process"/>
    <property type="evidence" value="ECO:0007669"/>
    <property type="project" value="TreeGrafter"/>
</dbReference>
<dbReference type="HOGENOM" id="CLU_000022_2_11_11"/>
<proteinExistence type="predicted"/>
<dbReference type="AlphaFoldDB" id="D2AS65"/>
<dbReference type="InterPro" id="IPR009081">
    <property type="entry name" value="PP-bd_ACP"/>
</dbReference>
<accession>D2AS65</accession>
<dbReference type="SUPFAM" id="SSF53474">
    <property type="entry name" value="alpha/beta-Hydrolases"/>
    <property type="match status" value="1"/>
</dbReference>
<gene>
    <name evidence="4" type="ordered locus">Sros_3663</name>
</gene>
<keyword evidence="2" id="KW-0597">Phosphoprotein</keyword>
<dbReference type="SUPFAM" id="SSF47336">
    <property type="entry name" value="ACP-like"/>
    <property type="match status" value="1"/>
</dbReference>
<dbReference type="Gene3D" id="1.10.1200.10">
    <property type="entry name" value="ACP-like"/>
    <property type="match status" value="1"/>
</dbReference>
<dbReference type="KEGG" id="sro:Sros_3663"/>
<dbReference type="Proteomes" id="UP000002029">
    <property type="component" value="Chromosome"/>
</dbReference>
<sequence>MRPRASGADVAERGRRAPRDEFELELLVILQDLLKRDDLGIEDDFFAVGGDSLLAAVVVARLRRHFGIRLEPGVVYRSPRFLDLAGVLRSGGATAPQPILFDLSRSPADDAPTLYCAHVLAGTAVRYLQLSQRLGSDVTVCGVQSPALGRDPVPAVCLTEMGARYAREIATRDPRGPYYLAGWCFGAFVALEIAHALRRQGGTVAGLTLIDPATREGEEEVDEVAELFPALWTMVDSREHYLSLSPADRIRYMLDCGLRKGRIPPGTTAEMLLGYLSIRRAHAAAMDAYEITEPYPGEIEVVYSTERSPRYRERLLHEWKGIASSLVLTPIPGSDALVEPGVSGLAGRLLLSTRGAGASR</sequence>
<dbReference type="eggNOG" id="COG1020">
    <property type="taxonomic scope" value="Bacteria"/>
</dbReference>
<keyword evidence="5" id="KW-1185">Reference proteome</keyword>
<dbReference type="InterPro" id="IPR036736">
    <property type="entry name" value="ACP-like_sf"/>
</dbReference>
<dbReference type="PANTHER" id="PTHR45527">
    <property type="entry name" value="NONRIBOSOMAL PEPTIDE SYNTHETASE"/>
    <property type="match status" value="1"/>
</dbReference>
<evidence type="ECO:0000259" key="3">
    <source>
        <dbReference type="PROSITE" id="PS50075"/>
    </source>
</evidence>
<reference evidence="4 5" key="1">
    <citation type="journal article" date="2010" name="Stand. Genomic Sci.">
        <title>Complete genome sequence of Streptosporangium roseum type strain (NI 9100).</title>
        <authorList>
            <person name="Nolan M."/>
            <person name="Sikorski J."/>
            <person name="Jando M."/>
            <person name="Lucas S."/>
            <person name="Lapidus A."/>
            <person name="Glavina Del Rio T."/>
            <person name="Chen F."/>
            <person name="Tice H."/>
            <person name="Pitluck S."/>
            <person name="Cheng J.F."/>
            <person name="Chertkov O."/>
            <person name="Sims D."/>
            <person name="Meincke L."/>
            <person name="Brettin T."/>
            <person name="Han C."/>
            <person name="Detter J.C."/>
            <person name="Bruce D."/>
            <person name="Goodwin L."/>
            <person name="Land M."/>
            <person name="Hauser L."/>
            <person name="Chang Y.J."/>
            <person name="Jeffries C.D."/>
            <person name="Ivanova N."/>
            <person name="Mavromatis K."/>
            <person name="Mikhailova N."/>
            <person name="Chen A."/>
            <person name="Palaniappan K."/>
            <person name="Chain P."/>
            <person name="Rohde M."/>
            <person name="Goker M."/>
            <person name="Bristow J."/>
            <person name="Eisen J.A."/>
            <person name="Markowitz V."/>
            <person name="Hugenholtz P."/>
            <person name="Kyrpides N.C."/>
            <person name="Klenk H.P."/>
        </authorList>
    </citation>
    <scope>NUCLEOTIDE SEQUENCE [LARGE SCALE GENOMIC DNA]</scope>
    <source>
        <strain evidence="5">ATCC 12428 / DSM 43021 / JCM 3005 / NI 9100</strain>
    </source>
</reference>
<dbReference type="Gene3D" id="3.40.50.1820">
    <property type="entry name" value="alpha/beta hydrolase"/>
    <property type="match status" value="1"/>
</dbReference>
<dbReference type="InterPro" id="IPR020806">
    <property type="entry name" value="PKS_PP-bd"/>
</dbReference>
<evidence type="ECO:0000313" key="5">
    <source>
        <dbReference type="Proteomes" id="UP000002029"/>
    </source>
</evidence>
<dbReference type="InterPro" id="IPR001031">
    <property type="entry name" value="Thioesterase"/>
</dbReference>
<evidence type="ECO:0000256" key="1">
    <source>
        <dbReference type="ARBA" id="ARBA00022450"/>
    </source>
</evidence>
<organism evidence="4 5">
    <name type="scientific">Streptosporangium roseum (strain ATCC 12428 / DSM 43021 / JCM 3005 / KCTC 9067 / NCIMB 10171 / NRRL 2505 / NI 9100)</name>
    <dbReference type="NCBI Taxonomy" id="479432"/>
    <lineage>
        <taxon>Bacteria</taxon>
        <taxon>Bacillati</taxon>
        <taxon>Actinomycetota</taxon>
        <taxon>Actinomycetes</taxon>
        <taxon>Streptosporangiales</taxon>
        <taxon>Streptosporangiaceae</taxon>
        <taxon>Streptosporangium</taxon>
    </lineage>
</organism>
<keyword evidence="1" id="KW-0596">Phosphopantetheine</keyword>
<dbReference type="eggNOG" id="COG3319">
    <property type="taxonomic scope" value="Bacteria"/>
</dbReference>
<dbReference type="GO" id="GO:0043041">
    <property type="term" value="P:amino acid activation for nonribosomal peptide biosynthetic process"/>
    <property type="evidence" value="ECO:0007669"/>
    <property type="project" value="TreeGrafter"/>
</dbReference>
<dbReference type="Pfam" id="PF00975">
    <property type="entry name" value="Thioesterase"/>
    <property type="match status" value="1"/>
</dbReference>
<name>D2AS65_STRRD</name>
<dbReference type="RefSeq" id="WP_012890335.1">
    <property type="nucleotide sequence ID" value="NC_013595.1"/>
</dbReference>
<dbReference type="EMBL" id="CP001814">
    <property type="protein sequence ID" value="ACZ86592.1"/>
    <property type="molecule type" value="Genomic_DNA"/>
</dbReference>
<dbReference type="InterPro" id="IPR029058">
    <property type="entry name" value="AB_hydrolase_fold"/>
</dbReference>
<dbReference type="GO" id="GO:0005737">
    <property type="term" value="C:cytoplasm"/>
    <property type="evidence" value="ECO:0007669"/>
    <property type="project" value="TreeGrafter"/>
</dbReference>
<dbReference type="PROSITE" id="PS50075">
    <property type="entry name" value="CARRIER"/>
    <property type="match status" value="1"/>
</dbReference>
<dbReference type="SMART" id="SM00823">
    <property type="entry name" value="PKS_PP"/>
    <property type="match status" value="1"/>
</dbReference>